<gene>
    <name evidence="2" type="ORF">KUDE01_008832</name>
    <name evidence="3" type="ORF">KUDE01_009217</name>
</gene>
<name>A0AAD9CVP4_DISEL</name>
<evidence type="ECO:0000313" key="2">
    <source>
        <dbReference type="EMBL" id="KAK1906434.1"/>
    </source>
</evidence>
<keyword evidence="4" id="KW-1185">Reference proteome</keyword>
<organism evidence="2 4">
    <name type="scientific">Dissostichus eleginoides</name>
    <name type="common">Patagonian toothfish</name>
    <name type="synonym">Dissostichus amissus</name>
    <dbReference type="NCBI Taxonomy" id="100907"/>
    <lineage>
        <taxon>Eukaryota</taxon>
        <taxon>Metazoa</taxon>
        <taxon>Chordata</taxon>
        <taxon>Craniata</taxon>
        <taxon>Vertebrata</taxon>
        <taxon>Euteleostomi</taxon>
        <taxon>Actinopterygii</taxon>
        <taxon>Neopterygii</taxon>
        <taxon>Teleostei</taxon>
        <taxon>Neoteleostei</taxon>
        <taxon>Acanthomorphata</taxon>
        <taxon>Eupercaria</taxon>
        <taxon>Perciformes</taxon>
        <taxon>Notothenioidei</taxon>
        <taxon>Nototheniidae</taxon>
        <taxon>Dissostichus</taxon>
    </lineage>
</organism>
<keyword evidence="2" id="KW-0695">RNA-directed DNA polymerase</keyword>
<dbReference type="EMBL" id="JASDAP010000001">
    <property type="protein sequence ID" value="KAK1906821.1"/>
    <property type="molecule type" value="Genomic_DNA"/>
</dbReference>
<dbReference type="InterPro" id="IPR000477">
    <property type="entry name" value="RT_dom"/>
</dbReference>
<accession>A0AAD9CVP4</accession>
<dbReference type="Pfam" id="PF00078">
    <property type="entry name" value="RVT_1"/>
    <property type="match status" value="1"/>
</dbReference>
<evidence type="ECO:0000313" key="3">
    <source>
        <dbReference type="EMBL" id="KAK1906821.1"/>
    </source>
</evidence>
<dbReference type="EMBL" id="JASDAP010000001">
    <property type="protein sequence ID" value="KAK1906434.1"/>
    <property type="molecule type" value="Genomic_DNA"/>
</dbReference>
<evidence type="ECO:0000259" key="1">
    <source>
        <dbReference type="Pfam" id="PF00078"/>
    </source>
</evidence>
<keyword evidence="2" id="KW-0548">Nucleotidyltransferase</keyword>
<evidence type="ECO:0000313" key="4">
    <source>
        <dbReference type="Proteomes" id="UP001228049"/>
    </source>
</evidence>
<sequence length="193" mass="21149">MLVSAPIIWHGRMQSFALVSGKSTKTDSEFSSCAVNMGSASQTLGSSSQCWQAGAFPSDMKDGKIITLYKNKGDKGDCNNYRGILQLSVLGKVFSRILLVRLQKLAARVYPESQCGFRSGRSTTDMVFTVRQAQEKCREHNKPLHMAFDDLTKAFDMVSREGLFAILQKLGCPTDTARAGQIASRGHVSNGFL</sequence>
<keyword evidence="2" id="KW-0808">Transferase</keyword>
<dbReference type="GO" id="GO:0003964">
    <property type="term" value="F:RNA-directed DNA polymerase activity"/>
    <property type="evidence" value="ECO:0007669"/>
    <property type="project" value="UniProtKB-KW"/>
</dbReference>
<feature type="domain" description="Reverse transcriptase" evidence="1">
    <location>
        <begin position="75"/>
        <end position="175"/>
    </location>
</feature>
<dbReference type="CDD" id="cd01650">
    <property type="entry name" value="RT_nLTR_like"/>
    <property type="match status" value="1"/>
</dbReference>
<dbReference type="AlphaFoldDB" id="A0AAD9CVP4"/>
<reference evidence="2" key="1">
    <citation type="submission" date="2023-04" db="EMBL/GenBank/DDBJ databases">
        <title>Chromosome-level genome of Chaenocephalus aceratus.</title>
        <authorList>
            <person name="Park H."/>
        </authorList>
    </citation>
    <scope>NUCLEOTIDE SEQUENCE</scope>
    <source>
        <strain evidence="2">DE</strain>
        <tissue evidence="2">Muscle</tissue>
    </source>
</reference>
<dbReference type="PANTHER" id="PTHR19446">
    <property type="entry name" value="REVERSE TRANSCRIPTASES"/>
    <property type="match status" value="1"/>
</dbReference>
<proteinExistence type="predicted"/>
<comment type="caution">
    <text evidence="2">The sequence shown here is derived from an EMBL/GenBank/DDBJ whole genome shotgun (WGS) entry which is preliminary data.</text>
</comment>
<dbReference type="Proteomes" id="UP001228049">
    <property type="component" value="Unassembled WGS sequence"/>
</dbReference>
<protein>
    <submittedName>
        <fullName evidence="2">RNA-directed DNA polymerase from mobile element jockey</fullName>
    </submittedName>
</protein>